<organism evidence="1 2">
    <name type="scientific">Hibiscus sabdariffa</name>
    <name type="common">roselle</name>
    <dbReference type="NCBI Taxonomy" id="183260"/>
    <lineage>
        <taxon>Eukaryota</taxon>
        <taxon>Viridiplantae</taxon>
        <taxon>Streptophyta</taxon>
        <taxon>Embryophyta</taxon>
        <taxon>Tracheophyta</taxon>
        <taxon>Spermatophyta</taxon>
        <taxon>Magnoliopsida</taxon>
        <taxon>eudicotyledons</taxon>
        <taxon>Gunneridae</taxon>
        <taxon>Pentapetalae</taxon>
        <taxon>rosids</taxon>
        <taxon>malvids</taxon>
        <taxon>Malvales</taxon>
        <taxon>Malvaceae</taxon>
        <taxon>Malvoideae</taxon>
        <taxon>Hibiscus</taxon>
    </lineage>
</organism>
<name>A0ABR2SQY5_9ROSI</name>
<evidence type="ECO:0000313" key="1">
    <source>
        <dbReference type="EMBL" id="KAK9027352.1"/>
    </source>
</evidence>
<dbReference type="InterPro" id="IPR053151">
    <property type="entry name" value="RNase_H-like"/>
</dbReference>
<dbReference type="PANTHER" id="PTHR47723">
    <property type="entry name" value="OS05G0353850 PROTEIN"/>
    <property type="match status" value="1"/>
</dbReference>
<sequence>MCGRLTEDYASCSVMEGVQRGSLNAGGRGWQTPGSGWLKANVDGAILLRSGGLRDEHGEWIFGFSKSTDQQWDIVINHISRKANGVADGLARLSRGAPVGIVYFQEPPLLLAEALAFSYRFV</sequence>
<gene>
    <name evidence="1" type="ORF">V6N11_067190</name>
</gene>
<dbReference type="PANTHER" id="PTHR47723:SF19">
    <property type="entry name" value="POLYNUCLEOTIDYL TRANSFERASE, RIBONUCLEASE H-LIKE SUPERFAMILY PROTEIN"/>
    <property type="match status" value="1"/>
</dbReference>
<dbReference type="Proteomes" id="UP001396334">
    <property type="component" value="Unassembled WGS sequence"/>
</dbReference>
<dbReference type="EMBL" id="JBBPBN010000012">
    <property type="protein sequence ID" value="KAK9027352.1"/>
    <property type="molecule type" value="Genomic_DNA"/>
</dbReference>
<evidence type="ECO:0000313" key="2">
    <source>
        <dbReference type="Proteomes" id="UP001396334"/>
    </source>
</evidence>
<keyword evidence="2" id="KW-1185">Reference proteome</keyword>
<protein>
    <recommendedName>
        <fullName evidence="3">RNase H type-1 domain-containing protein</fullName>
    </recommendedName>
</protein>
<comment type="caution">
    <text evidence="1">The sequence shown here is derived from an EMBL/GenBank/DDBJ whole genome shotgun (WGS) entry which is preliminary data.</text>
</comment>
<accession>A0ABR2SQY5</accession>
<reference evidence="1 2" key="1">
    <citation type="journal article" date="2024" name="G3 (Bethesda)">
        <title>Genome assembly of Hibiscus sabdariffa L. provides insights into metabolisms of medicinal natural products.</title>
        <authorList>
            <person name="Kim T."/>
        </authorList>
    </citation>
    <scope>NUCLEOTIDE SEQUENCE [LARGE SCALE GENOMIC DNA]</scope>
    <source>
        <strain evidence="1">TK-2024</strain>
        <tissue evidence="1">Old leaves</tissue>
    </source>
</reference>
<proteinExistence type="predicted"/>
<evidence type="ECO:0008006" key="3">
    <source>
        <dbReference type="Google" id="ProtNLM"/>
    </source>
</evidence>